<feature type="region of interest" description="Disordered" evidence="1">
    <location>
        <begin position="113"/>
        <end position="141"/>
    </location>
</feature>
<accession>A0A182SN57</accession>
<feature type="region of interest" description="Disordered" evidence="1">
    <location>
        <begin position="21"/>
        <end position="52"/>
    </location>
</feature>
<proteinExistence type="predicted"/>
<dbReference type="AlphaFoldDB" id="A0A182SN57"/>
<evidence type="ECO:0000313" key="3">
    <source>
        <dbReference type="Proteomes" id="UP000075901"/>
    </source>
</evidence>
<organism evidence="2 3">
    <name type="scientific">Anopheles maculatus</name>
    <dbReference type="NCBI Taxonomy" id="74869"/>
    <lineage>
        <taxon>Eukaryota</taxon>
        <taxon>Metazoa</taxon>
        <taxon>Ecdysozoa</taxon>
        <taxon>Arthropoda</taxon>
        <taxon>Hexapoda</taxon>
        <taxon>Insecta</taxon>
        <taxon>Pterygota</taxon>
        <taxon>Neoptera</taxon>
        <taxon>Endopterygota</taxon>
        <taxon>Diptera</taxon>
        <taxon>Nematocera</taxon>
        <taxon>Culicoidea</taxon>
        <taxon>Culicidae</taxon>
        <taxon>Anophelinae</taxon>
        <taxon>Anopheles</taxon>
        <taxon>Anopheles maculatus group</taxon>
    </lineage>
</organism>
<sequence>MTNSPVLSSSLTLPAGKTLTELQQQNQQQQQQHHQQQQHTIHHLQSAGGGTATTISGNAAAALFNSVGGRKLNIQQAQSNQNRILNHANLITVSGGPGNSNHQTQIINIQAGDLQQQQHQSGQMSSQSVPQQQQSQQSGNIRVTMSALATQLASPPAILTTSNLPQSFNVAAAVGATSGGNVSGPAVSTANVGTFSGGTTLSSAGSKLIINNAN</sequence>
<evidence type="ECO:0000256" key="1">
    <source>
        <dbReference type="SAM" id="MobiDB-lite"/>
    </source>
</evidence>
<feature type="compositionally biased region" description="Low complexity" evidence="1">
    <location>
        <begin position="115"/>
        <end position="138"/>
    </location>
</feature>
<dbReference type="EnsemblMetazoa" id="AMAM010095-RA">
    <property type="protein sequence ID" value="AMAM010095-PA"/>
    <property type="gene ID" value="AMAM010095"/>
</dbReference>
<feature type="compositionally biased region" description="Low complexity" evidence="1">
    <location>
        <begin position="23"/>
        <end position="45"/>
    </location>
</feature>
<evidence type="ECO:0000313" key="2">
    <source>
        <dbReference type="EnsemblMetazoa" id="AMAM010095-PA"/>
    </source>
</evidence>
<dbReference type="VEuPathDB" id="VectorBase:AMAM010095"/>
<keyword evidence="3" id="KW-1185">Reference proteome</keyword>
<name>A0A182SN57_9DIPT</name>
<reference evidence="3" key="1">
    <citation type="submission" date="2013-09" db="EMBL/GenBank/DDBJ databases">
        <title>The Genome Sequence of Anopheles maculatus species B.</title>
        <authorList>
            <consortium name="The Broad Institute Genomics Platform"/>
            <person name="Neafsey D.E."/>
            <person name="Besansky N."/>
            <person name="Howell P."/>
            <person name="Walton C."/>
            <person name="Young S.K."/>
            <person name="Zeng Q."/>
            <person name="Gargeya S."/>
            <person name="Fitzgerald M."/>
            <person name="Haas B."/>
            <person name="Abouelleil A."/>
            <person name="Allen A.W."/>
            <person name="Alvarado L."/>
            <person name="Arachchi H.M."/>
            <person name="Berlin A.M."/>
            <person name="Chapman S.B."/>
            <person name="Gainer-Dewar J."/>
            <person name="Goldberg J."/>
            <person name="Griggs A."/>
            <person name="Gujja S."/>
            <person name="Hansen M."/>
            <person name="Howarth C."/>
            <person name="Imamovic A."/>
            <person name="Ireland A."/>
            <person name="Larimer J."/>
            <person name="McCowan C."/>
            <person name="Murphy C."/>
            <person name="Pearson M."/>
            <person name="Poon T.W."/>
            <person name="Priest M."/>
            <person name="Roberts A."/>
            <person name="Saif S."/>
            <person name="Shea T."/>
            <person name="Sisk P."/>
            <person name="Sykes S."/>
            <person name="Wortman J."/>
            <person name="Nusbaum C."/>
            <person name="Birren B."/>
        </authorList>
    </citation>
    <scope>NUCLEOTIDE SEQUENCE [LARGE SCALE GENOMIC DNA]</scope>
    <source>
        <strain evidence="3">maculatus3</strain>
    </source>
</reference>
<dbReference type="Proteomes" id="UP000075901">
    <property type="component" value="Unassembled WGS sequence"/>
</dbReference>
<protein>
    <submittedName>
        <fullName evidence="2">Uncharacterized protein</fullName>
    </submittedName>
</protein>
<reference evidence="2" key="2">
    <citation type="submission" date="2020-05" db="UniProtKB">
        <authorList>
            <consortium name="EnsemblMetazoa"/>
        </authorList>
    </citation>
    <scope>IDENTIFICATION</scope>
    <source>
        <strain evidence="2">maculatus3</strain>
    </source>
</reference>